<evidence type="ECO:0000313" key="2">
    <source>
        <dbReference type="Proteomes" id="UP000683925"/>
    </source>
</evidence>
<protein>
    <submittedName>
        <fullName evidence="1">Uncharacterized protein</fullName>
    </submittedName>
</protein>
<comment type="caution">
    <text evidence="1">The sequence shown here is derived from an EMBL/GenBank/DDBJ whole genome shotgun (WGS) entry which is preliminary data.</text>
</comment>
<proteinExistence type="predicted"/>
<gene>
    <name evidence="1" type="ORF">POCTA_138.1.T0260181</name>
</gene>
<dbReference type="Proteomes" id="UP000683925">
    <property type="component" value="Unassembled WGS sequence"/>
</dbReference>
<reference evidence="1" key="1">
    <citation type="submission" date="2021-01" db="EMBL/GenBank/DDBJ databases">
        <authorList>
            <consortium name="Genoscope - CEA"/>
            <person name="William W."/>
        </authorList>
    </citation>
    <scope>NUCLEOTIDE SEQUENCE</scope>
</reference>
<name>A0A8S1TM12_PAROT</name>
<keyword evidence="2" id="KW-1185">Reference proteome</keyword>
<organism evidence="1 2">
    <name type="scientific">Paramecium octaurelia</name>
    <dbReference type="NCBI Taxonomy" id="43137"/>
    <lineage>
        <taxon>Eukaryota</taxon>
        <taxon>Sar</taxon>
        <taxon>Alveolata</taxon>
        <taxon>Ciliophora</taxon>
        <taxon>Intramacronucleata</taxon>
        <taxon>Oligohymenophorea</taxon>
        <taxon>Peniculida</taxon>
        <taxon>Parameciidae</taxon>
        <taxon>Paramecium</taxon>
    </lineage>
</organism>
<dbReference type="OrthoDB" id="303738at2759"/>
<dbReference type="EMBL" id="CAJJDP010000026">
    <property type="protein sequence ID" value="CAD8152302.1"/>
    <property type="molecule type" value="Genomic_DNA"/>
</dbReference>
<sequence>MKKRNYEEDIRFKAKQRCQTISEWAFKTIESERVQETRGKSLFSGSIKIQNQLMYSIQQPEKQPKIISTKSIFRKNPRLGLSQKPTSQQSSKIYRKMIDPNQITRSLDYSELAESETNTSKKRVPQNKRLNRQFQAIYNKMKLILDSYNQRERVLLKQIASLQQEIIILKQTQNQTI</sequence>
<dbReference type="OMA" id="CQTISEW"/>
<evidence type="ECO:0000313" key="1">
    <source>
        <dbReference type="EMBL" id="CAD8152302.1"/>
    </source>
</evidence>
<accession>A0A8S1TM12</accession>
<dbReference type="AlphaFoldDB" id="A0A8S1TM12"/>